<dbReference type="Proteomes" id="UP000738359">
    <property type="component" value="Unassembled WGS sequence"/>
</dbReference>
<comment type="similarity">
    <text evidence="4">Belongs to the PP2C family.</text>
</comment>
<dbReference type="InterPro" id="IPR015655">
    <property type="entry name" value="PP2C"/>
</dbReference>
<feature type="domain" description="PPM-type phosphatase" evidence="6">
    <location>
        <begin position="19"/>
        <end position="523"/>
    </location>
</feature>
<keyword evidence="1" id="KW-0479">Metal-binding</keyword>
<evidence type="ECO:0000256" key="3">
    <source>
        <dbReference type="ARBA" id="ARBA00022912"/>
    </source>
</evidence>
<name>A0A9P6M579_MORAP</name>
<dbReference type="OrthoDB" id="416093at2759"/>
<feature type="region of interest" description="Disordered" evidence="5">
    <location>
        <begin position="37"/>
        <end position="56"/>
    </location>
</feature>
<feature type="compositionally biased region" description="Basic and acidic residues" evidence="5">
    <location>
        <begin position="241"/>
        <end position="250"/>
    </location>
</feature>
<dbReference type="Gene3D" id="3.60.40.10">
    <property type="entry name" value="PPM-type phosphatase domain"/>
    <property type="match status" value="2"/>
</dbReference>
<evidence type="ECO:0000256" key="5">
    <source>
        <dbReference type="SAM" id="MobiDB-lite"/>
    </source>
</evidence>
<dbReference type="InterPro" id="IPR001932">
    <property type="entry name" value="PPM-type_phosphatase-like_dom"/>
</dbReference>
<feature type="compositionally biased region" description="Polar residues" evidence="5">
    <location>
        <begin position="218"/>
        <end position="237"/>
    </location>
</feature>
<dbReference type="InterPro" id="IPR036457">
    <property type="entry name" value="PPM-type-like_dom_sf"/>
</dbReference>
<sequence>MKNSQGDTLRIHLAKSRDFVGIRSTRCQRKYNEDRYKVLNGSNGNNNNNGKSTEGTQMDADQKTLFYFSIFDGHGGSHTADYLTANLDEYIETAKPEMVPQAIRDLRKLGGYFRSFRPHFLEPFLPADFEELYGARNSATERAKNQQQQQRRVQIKGKGGQVKPMIFIPHPNATEEEQDQTLKSLQSGSGSGKGGKGDAKVAENNLDEQGRQELKPVSESTASANNSARAGTQSSGTGIEGRAKQRKDKDGNEDEDERYDEDEDPYVIARRRHLNKTSPLPGGTTSYFGTDRAEYEQLTMLQGNDNDTEAAAQKKASQEPEKVIPATMTLEQRLCLSFLKCDTDLIREKYRDGSTASVVIVQSKGAFWETQEDLDLILGHVGDTRVLLCEAPRGESIQLTTDHHPDAVVEADRIRKMAAYVTADSFGENMFLGQLANTRALGDIAMKPFGVSAEPEIVRRTVKAKEAAFLVLMSDGISSVMSNQEVVDCVKLEDNPTQAAANLLNLAEQLGAEDNCTVVVVRLPAWGAKMPDLSKELREYRWQSEAQQSRARRR</sequence>
<evidence type="ECO:0000256" key="1">
    <source>
        <dbReference type="ARBA" id="ARBA00022723"/>
    </source>
</evidence>
<dbReference type="PANTHER" id="PTHR47992">
    <property type="entry name" value="PROTEIN PHOSPHATASE"/>
    <property type="match status" value="1"/>
</dbReference>
<dbReference type="SUPFAM" id="SSF81606">
    <property type="entry name" value="PP2C-like"/>
    <property type="match status" value="1"/>
</dbReference>
<keyword evidence="8" id="KW-1185">Reference proteome</keyword>
<keyword evidence="2 4" id="KW-0378">Hydrolase</keyword>
<dbReference type="SMART" id="SM00332">
    <property type="entry name" value="PP2Cc"/>
    <property type="match status" value="1"/>
</dbReference>
<organism evidence="7 8">
    <name type="scientific">Mortierella alpina</name>
    <name type="common">Oleaginous fungus</name>
    <name type="synonym">Mortierella renispora</name>
    <dbReference type="NCBI Taxonomy" id="64518"/>
    <lineage>
        <taxon>Eukaryota</taxon>
        <taxon>Fungi</taxon>
        <taxon>Fungi incertae sedis</taxon>
        <taxon>Mucoromycota</taxon>
        <taxon>Mortierellomycotina</taxon>
        <taxon>Mortierellomycetes</taxon>
        <taxon>Mortierellales</taxon>
        <taxon>Mortierellaceae</taxon>
        <taxon>Mortierella</taxon>
    </lineage>
</organism>
<evidence type="ECO:0000259" key="6">
    <source>
        <dbReference type="PROSITE" id="PS51746"/>
    </source>
</evidence>
<dbReference type="CDD" id="cd00143">
    <property type="entry name" value="PP2Cc"/>
    <property type="match status" value="1"/>
</dbReference>
<dbReference type="InterPro" id="IPR000222">
    <property type="entry name" value="PP2C_BS"/>
</dbReference>
<comment type="caution">
    <text evidence="7">The sequence shown here is derived from an EMBL/GenBank/DDBJ whole genome shotgun (WGS) entry which is preliminary data.</text>
</comment>
<proteinExistence type="inferred from homology"/>
<keyword evidence="3 4" id="KW-0904">Protein phosphatase</keyword>
<feature type="compositionally biased region" description="Acidic residues" evidence="5">
    <location>
        <begin position="251"/>
        <end position="265"/>
    </location>
</feature>
<evidence type="ECO:0000256" key="2">
    <source>
        <dbReference type="ARBA" id="ARBA00022801"/>
    </source>
</evidence>
<evidence type="ECO:0000256" key="4">
    <source>
        <dbReference type="RuleBase" id="RU003465"/>
    </source>
</evidence>
<feature type="compositionally biased region" description="Low complexity" evidence="5">
    <location>
        <begin position="40"/>
        <end position="50"/>
    </location>
</feature>
<dbReference type="GO" id="GO:0004722">
    <property type="term" value="F:protein serine/threonine phosphatase activity"/>
    <property type="evidence" value="ECO:0007669"/>
    <property type="project" value="InterPro"/>
</dbReference>
<gene>
    <name evidence="7" type="ORF">BGZ70_000975</name>
</gene>
<protein>
    <recommendedName>
        <fullName evidence="6">PPM-type phosphatase domain-containing protein</fullName>
    </recommendedName>
</protein>
<dbReference type="Pfam" id="PF00481">
    <property type="entry name" value="PP2C"/>
    <property type="match status" value="1"/>
</dbReference>
<dbReference type="PROSITE" id="PS01032">
    <property type="entry name" value="PPM_1"/>
    <property type="match status" value="1"/>
</dbReference>
<dbReference type="AlphaFoldDB" id="A0A9P6M579"/>
<reference evidence="7" key="1">
    <citation type="journal article" date="2020" name="Fungal Divers.">
        <title>Resolving the Mortierellaceae phylogeny through synthesis of multi-gene phylogenetics and phylogenomics.</title>
        <authorList>
            <person name="Vandepol N."/>
            <person name="Liber J."/>
            <person name="Desiro A."/>
            <person name="Na H."/>
            <person name="Kennedy M."/>
            <person name="Barry K."/>
            <person name="Grigoriev I.V."/>
            <person name="Miller A.N."/>
            <person name="O'Donnell K."/>
            <person name="Stajich J.E."/>
            <person name="Bonito G."/>
        </authorList>
    </citation>
    <scope>NUCLEOTIDE SEQUENCE</scope>
    <source>
        <strain evidence="7">CK1249</strain>
    </source>
</reference>
<dbReference type="EMBL" id="JAAAHY010000120">
    <property type="protein sequence ID" value="KAF9966864.1"/>
    <property type="molecule type" value="Genomic_DNA"/>
</dbReference>
<evidence type="ECO:0000313" key="8">
    <source>
        <dbReference type="Proteomes" id="UP000738359"/>
    </source>
</evidence>
<dbReference type="PROSITE" id="PS51746">
    <property type="entry name" value="PPM_2"/>
    <property type="match status" value="1"/>
</dbReference>
<dbReference type="GO" id="GO:0046872">
    <property type="term" value="F:metal ion binding"/>
    <property type="evidence" value="ECO:0007669"/>
    <property type="project" value="UniProtKB-KW"/>
</dbReference>
<accession>A0A9P6M579</accession>
<feature type="region of interest" description="Disordered" evidence="5">
    <location>
        <begin position="139"/>
        <end position="287"/>
    </location>
</feature>
<evidence type="ECO:0000313" key="7">
    <source>
        <dbReference type="EMBL" id="KAF9966864.1"/>
    </source>
</evidence>